<accession>A0A937JZ30</accession>
<dbReference type="EMBL" id="JAESIY010000006">
    <property type="protein sequence ID" value="MBL3657008.1"/>
    <property type="molecule type" value="Genomic_DNA"/>
</dbReference>
<evidence type="ECO:0008006" key="4">
    <source>
        <dbReference type="Google" id="ProtNLM"/>
    </source>
</evidence>
<dbReference type="Pfam" id="PF05147">
    <property type="entry name" value="LANC_like"/>
    <property type="match status" value="1"/>
</dbReference>
<dbReference type="RefSeq" id="WP_202244803.1">
    <property type="nucleotide sequence ID" value="NZ_JAESIY010000006.1"/>
</dbReference>
<protein>
    <recommendedName>
        <fullName evidence="4">Lanthionine synthetase C family protein</fullName>
    </recommendedName>
</protein>
<gene>
    <name evidence="2" type="ORF">JL102_12750</name>
</gene>
<dbReference type="GO" id="GO:0031179">
    <property type="term" value="P:peptide modification"/>
    <property type="evidence" value="ECO:0007669"/>
    <property type="project" value="InterPro"/>
</dbReference>
<organism evidence="2 3">
    <name type="scientific">Fulvivirga sediminis</name>
    <dbReference type="NCBI Taxonomy" id="2803949"/>
    <lineage>
        <taxon>Bacteria</taxon>
        <taxon>Pseudomonadati</taxon>
        <taxon>Bacteroidota</taxon>
        <taxon>Cytophagia</taxon>
        <taxon>Cytophagales</taxon>
        <taxon>Fulvivirgaceae</taxon>
        <taxon>Fulvivirga</taxon>
    </lineage>
</organism>
<dbReference type="GO" id="GO:0005975">
    <property type="term" value="P:carbohydrate metabolic process"/>
    <property type="evidence" value="ECO:0007669"/>
    <property type="project" value="InterPro"/>
</dbReference>
<dbReference type="InterPro" id="IPR007822">
    <property type="entry name" value="LANC-like"/>
</dbReference>
<feature type="binding site" evidence="1">
    <location>
        <position position="287"/>
    </location>
    <ligand>
        <name>Zn(2+)</name>
        <dbReference type="ChEBI" id="CHEBI:29105"/>
    </ligand>
</feature>
<proteinExistence type="predicted"/>
<keyword evidence="1" id="KW-0479">Metal-binding</keyword>
<dbReference type="GO" id="GO:0005886">
    <property type="term" value="C:plasma membrane"/>
    <property type="evidence" value="ECO:0007669"/>
    <property type="project" value="TreeGrafter"/>
</dbReference>
<dbReference type="SMART" id="SM01260">
    <property type="entry name" value="LANC_like"/>
    <property type="match status" value="1"/>
</dbReference>
<keyword evidence="1" id="KW-0862">Zinc</keyword>
<dbReference type="PRINTS" id="PR01950">
    <property type="entry name" value="LANCSUPER"/>
</dbReference>
<dbReference type="Gene3D" id="1.50.10.10">
    <property type="match status" value="1"/>
</dbReference>
<dbReference type="GO" id="GO:0046872">
    <property type="term" value="F:metal ion binding"/>
    <property type="evidence" value="ECO:0007669"/>
    <property type="project" value="UniProtKB-KW"/>
</dbReference>
<feature type="binding site" evidence="1">
    <location>
        <position position="337"/>
    </location>
    <ligand>
        <name>Zn(2+)</name>
        <dbReference type="ChEBI" id="CHEBI:29105"/>
    </ligand>
</feature>
<dbReference type="SUPFAM" id="SSF158745">
    <property type="entry name" value="LanC-like"/>
    <property type="match status" value="1"/>
</dbReference>
<keyword evidence="3" id="KW-1185">Reference proteome</keyword>
<reference evidence="2" key="1">
    <citation type="submission" date="2021-01" db="EMBL/GenBank/DDBJ databases">
        <title>Fulvivirga kasyanovii gen. nov., sp nov., a novel member of the phylum Bacteroidetes isolated from seawater in a mussel farm.</title>
        <authorList>
            <person name="Zhao L.-H."/>
            <person name="Wang Z.-J."/>
        </authorList>
    </citation>
    <scope>NUCLEOTIDE SEQUENCE</scope>
    <source>
        <strain evidence="2">2943</strain>
    </source>
</reference>
<name>A0A937JZ30_9BACT</name>
<dbReference type="AlphaFoldDB" id="A0A937JZ30"/>
<feature type="binding site" evidence="1">
    <location>
        <position position="338"/>
    </location>
    <ligand>
        <name>Zn(2+)</name>
        <dbReference type="ChEBI" id="CHEBI:29105"/>
    </ligand>
</feature>
<dbReference type="PANTHER" id="PTHR12736:SF7">
    <property type="entry name" value="LANC-LIKE PROTEIN 3"/>
    <property type="match status" value="1"/>
</dbReference>
<evidence type="ECO:0000256" key="1">
    <source>
        <dbReference type="PIRSR" id="PIRSR607822-1"/>
    </source>
</evidence>
<dbReference type="PANTHER" id="PTHR12736">
    <property type="entry name" value="LANC-LIKE PROTEIN"/>
    <property type="match status" value="1"/>
</dbReference>
<dbReference type="Proteomes" id="UP000659388">
    <property type="component" value="Unassembled WGS sequence"/>
</dbReference>
<sequence>MKDKEYLKASITIADGLLDKAEVSEGGIFWETLSMLNNKDVEFQGSESLYSGNSGIIYFFLKMYEETAFARYKEALIKGVDWLLGYCYRHPTSYYSFFTGRVGVAFTLIEVGKSLKDPDYSKEALRLIEGCEMFLEEKPIIDDLINGISGTLLGLLHIHAATNNDLVLEKIKIYVQYLVNRINIDENGFYWDRNTKASKGLCGFSHGVAGVAYVFLELGRYFKNETFYYIAAEAFAYENYHFKQEINNWPDLRNGFYDKESFKIQKEEYLNGNKDFFFQEKDMVAWCHGAPGVGLSRIKACQVLEKTDYLRDLNIAVNKTIDSLEKLNALPGCFVLCHGGGGNALFLMEVDRYNNTNEHYPLVKKIADSSIDSYNRYGYYNSGYAFAKDNTDNSLFMGDAGIGYFYLLVSQGRLRNPSILKPELSKVYDKKIEGVLSLTKNQLFDRLVKKCFPLSGSYIIHHVKPDFKISFLKYVTDELALISCDLDASLKSKLSYELLKKNMDRTERSDAYRHLKAVVEIENNRSILQRKEDLKSAILKVPHDYMLVDYPKLGLEEGDYVLLAPGPFGVREYFLDDFSYVIIKNFLQPSKIEFVIKNVANLFEVNSENQRQEVENTTLDQIKQCLLSGMLVEER</sequence>
<evidence type="ECO:0000313" key="2">
    <source>
        <dbReference type="EMBL" id="MBL3657008.1"/>
    </source>
</evidence>
<dbReference type="InterPro" id="IPR012341">
    <property type="entry name" value="6hp_glycosidase-like_sf"/>
</dbReference>
<evidence type="ECO:0000313" key="3">
    <source>
        <dbReference type="Proteomes" id="UP000659388"/>
    </source>
</evidence>
<comment type="caution">
    <text evidence="2">The sequence shown here is derived from an EMBL/GenBank/DDBJ whole genome shotgun (WGS) entry which is preliminary data.</text>
</comment>